<dbReference type="InterPro" id="IPR000873">
    <property type="entry name" value="AMP-dep_synth/lig_dom"/>
</dbReference>
<dbReference type="SUPFAM" id="SSF47336">
    <property type="entry name" value="ACP-like"/>
    <property type="match status" value="3"/>
</dbReference>
<keyword evidence="10" id="KW-1185">Reference proteome</keyword>
<dbReference type="InterPro" id="IPR020806">
    <property type="entry name" value="PKS_PP-bd"/>
</dbReference>
<evidence type="ECO:0000259" key="8">
    <source>
        <dbReference type="PROSITE" id="PS50075"/>
    </source>
</evidence>
<dbReference type="GO" id="GO:0043041">
    <property type="term" value="P:amino acid activation for nonribosomal peptide biosynthetic process"/>
    <property type="evidence" value="ECO:0007669"/>
    <property type="project" value="TreeGrafter"/>
</dbReference>
<evidence type="ECO:0000256" key="5">
    <source>
        <dbReference type="ARBA" id="ARBA00022737"/>
    </source>
</evidence>
<accession>A0A1I2H6L9</accession>
<dbReference type="SUPFAM" id="SSF56801">
    <property type="entry name" value="Acetyl-CoA synthetase-like"/>
    <property type="match status" value="3"/>
</dbReference>
<dbReference type="FunFam" id="3.30.300.30:FF:000010">
    <property type="entry name" value="Enterobactin synthetase component F"/>
    <property type="match status" value="3"/>
</dbReference>
<dbReference type="GO" id="GO:0003824">
    <property type="term" value="F:catalytic activity"/>
    <property type="evidence" value="ECO:0007669"/>
    <property type="project" value="InterPro"/>
</dbReference>
<dbReference type="Pfam" id="PF13193">
    <property type="entry name" value="AMP-binding_C"/>
    <property type="match status" value="3"/>
</dbReference>
<keyword evidence="5" id="KW-0677">Repeat</keyword>
<dbReference type="FunFam" id="1.10.1200.10:FF:000005">
    <property type="entry name" value="Nonribosomal peptide synthetase 1"/>
    <property type="match status" value="1"/>
</dbReference>
<proteinExistence type="inferred from homology"/>
<dbReference type="Proteomes" id="UP000199323">
    <property type="component" value="Unassembled WGS sequence"/>
</dbReference>
<dbReference type="Pfam" id="PF00550">
    <property type="entry name" value="PP-binding"/>
    <property type="match status" value="3"/>
</dbReference>
<dbReference type="InterPro" id="IPR036736">
    <property type="entry name" value="ACP-like_sf"/>
</dbReference>
<dbReference type="GO" id="GO:0005829">
    <property type="term" value="C:cytosol"/>
    <property type="evidence" value="ECO:0007669"/>
    <property type="project" value="TreeGrafter"/>
</dbReference>
<dbReference type="Gene3D" id="1.10.1200.10">
    <property type="entry name" value="ACP-like"/>
    <property type="match status" value="3"/>
</dbReference>
<name>A0A1I2H6L9_9ACTN</name>
<organism evidence="9 10">
    <name type="scientific">Actinacidiphila alni</name>
    <dbReference type="NCBI Taxonomy" id="380248"/>
    <lineage>
        <taxon>Bacteria</taxon>
        <taxon>Bacillati</taxon>
        <taxon>Actinomycetota</taxon>
        <taxon>Actinomycetes</taxon>
        <taxon>Kitasatosporales</taxon>
        <taxon>Streptomycetaceae</taxon>
        <taxon>Actinacidiphila</taxon>
    </lineage>
</organism>
<dbReference type="PANTHER" id="PTHR45527">
    <property type="entry name" value="NONRIBOSOMAL PEPTIDE SYNTHETASE"/>
    <property type="match status" value="1"/>
</dbReference>
<feature type="region of interest" description="Disordered" evidence="7">
    <location>
        <begin position="3603"/>
        <end position="3624"/>
    </location>
</feature>
<evidence type="ECO:0000256" key="3">
    <source>
        <dbReference type="ARBA" id="ARBA00022450"/>
    </source>
</evidence>
<evidence type="ECO:0000256" key="2">
    <source>
        <dbReference type="ARBA" id="ARBA00006432"/>
    </source>
</evidence>
<dbReference type="PROSITE" id="PS00012">
    <property type="entry name" value="PHOSPHOPANTETHEINE"/>
    <property type="match status" value="3"/>
</dbReference>
<dbReference type="FunFam" id="1.10.1200.10:FF:000016">
    <property type="entry name" value="Non-ribosomal peptide synthase"/>
    <property type="match status" value="1"/>
</dbReference>
<protein>
    <submittedName>
        <fullName evidence="9">Non-ribosomal peptide synthase domain TIGR01720/amino acid adenylation domain-containing protein</fullName>
    </submittedName>
</protein>
<dbReference type="Gene3D" id="2.30.38.10">
    <property type="entry name" value="Luciferase, Domain 3"/>
    <property type="match status" value="3"/>
</dbReference>
<dbReference type="InterPro" id="IPR001242">
    <property type="entry name" value="Condensation_dom"/>
</dbReference>
<dbReference type="GO" id="GO:0072330">
    <property type="term" value="P:monocarboxylic acid biosynthetic process"/>
    <property type="evidence" value="ECO:0007669"/>
    <property type="project" value="UniProtKB-ARBA"/>
</dbReference>
<evidence type="ECO:0000256" key="7">
    <source>
        <dbReference type="SAM" id="MobiDB-lite"/>
    </source>
</evidence>
<dbReference type="InterPro" id="IPR006162">
    <property type="entry name" value="Ppantetheine_attach_site"/>
</dbReference>
<dbReference type="CDD" id="cd12117">
    <property type="entry name" value="A_NRPS_Srf_like"/>
    <property type="match status" value="2"/>
</dbReference>
<dbReference type="SUPFAM" id="SSF52777">
    <property type="entry name" value="CoA-dependent acyltransferases"/>
    <property type="match status" value="8"/>
</dbReference>
<dbReference type="Pfam" id="PF00668">
    <property type="entry name" value="Condensation"/>
    <property type="match status" value="4"/>
</dbReference>
<evidence type="ECO:0000256" key="1">
    <source>
        <dbReference type="ARBA" id="ARBA00001957"/>
    </source>
</evidence>
<keyword evidence="6" id="KW-0045">Antibiotic biosynthesis</keyword>
<dbReference type="GO" id="GO:0031177">
    <property type="term" value="F:phosphopantetheine binding"/>
    <property type="evidence" value="ECO:0007669"/>
    <property type="project" value="InterPro"/>
</dbReference>
<dbReference type="InterPro" id="IPR045851">
    <property type="entry name" value="AMP-bd_C_sf"/>
</dbReference>
<dbReference type="SMART" id="SM00823">
    <property type="entry name" value="PKS_PP"/>
    <property type="match status" value="3"/>
</dbReference>
<dbReference type="NCBIfam" id="TIGR01720">
    <property type="entry name" value="NRPS-para261"/>
    <property type="match status" value="1"/>
</dbReference>
<dbReference type="GO" id="GO:0044550">
    <property type="term" value="P:secondary metabolite biosynthetic process"/>
    <property type="evidence" value="ECO:0007669"/>
    <property type="project" value="UniProtKB-ARBA"/>
</dbReference>
<dbReference type="FunFam" id="3.30.559.30:FF:000001">
    <property type="entry name" value="Non-ribosomal peptide synthetase"/>
    <property type="match status" value="1"/>
</dbReference>
<dbReference type="PANTHER" id="PTHR45527:SF1">
    <property type="entry name" value="FATTY ACID SYNTHASE"/>
    <property type="match status" value="1"/>
</dbReference>
<dbReference type="Pfam" id="PF00501">
    <property type="entry name" value="AMP-binding"/>
    <property type="match status" value="3"/>
</dbReference>
<dbReference type="EMBL" id="FONG01000010">
    <property type="protein sequence ID" value="SFF24271.1"/>
    <property type="molecule type" value="Genomic_DNA"/>
</dbReference>
<reference evidence="9 10" key="1">
    <citation type="submission" date="2016-10" db="EMBL/GenBank/DDBJ databases">
        <authorList>
            <person name="de Groot N.N."/>
        </authorList>
    </citation>
    <scope>NUCLEOTIDE SEQUENCE [LARGE SCALE GENOMIC DNA]</scope>
    <source>
        <strain evidence="9 10">CGMCC 4.3510</strain>
    </source>
</reference>
<dbReference type="InterPro" id="IPR010071">
    <property type="entry name" value="AA_adenyl_dom"/>
</dbReference>
<feature type="domain" description="Carrier" evidence="8">
    <location>
        <begin position="3103"/>
        <end position="3177"/>
    </location>
</feature>
<dbReference type="InterPro" id="IPR020845">
    <property type="entry name" value="AMP-binding_CS"/>
</dbReference>
<dbReference type="NCBIfam" id="NF003417">
    <property type="entry name" value="PRK04813.1"/>
    <property type="match status" value="3"/>
</dbReference>
<dbReference type="PROSITE" id="PS00455">
    <property type="entry name" value="AMP_BINDING"/>
    <property type="match status" value="3"/>
</dbReference>
<dbReference type="GO" id="GO:0008610">
    <property type="term" value="P:lipid biosynthetic process"/>
    <property type="evidence" value="ECO:0007669"/>
    <property type="project" value="UniProtKB-ARBA"/>
</dbReference>
<dbReference type="CDD" id="cd19540">
    <property type="entry name" value="LCL_NRPS-like"/>
    <property type="match status" value="2"/>
</dbReference>
<dbReference type="PROSITE" id="PS50075">
    <property type="entry name" value="CARRIER"/>
    <property type="match status" value="3"/>
</dbReference>
<sequence length="3736" mass="397714">MPENITGTLPLTDAQRGVWFGQHLDPQSPKYNIGECFELAGPIDEERFRAAVAAAVEECAALHVEVLTVADEPRQRPLTPRAVPPDVIDLRARSDPRASAEAHIAGDLATPSDLGRPESLFRHALLRIADAHWIWYARYHHLVIDGLSIALLHQRVAAHYNGSPKDGPAEAAPPEFRRLVEDDAQYGQSPQFDSDRAYWTGKFPQLTVAEPLLPRRKRAAVPPAVTAAGPLTGGHLDNGVLDGLRTLSRACRTTWTAAAVAAVALHVHRATGTEQVTLGLTTTGRANALRDTVGMTASVVPLRVTITARTTVTELLGDVAEQMRGALRHRRFSREHLLRELRATGDAAPLTSLVVNVMPYTYDLTFGGTPAASRILSTAPVDELSYFVSERGEDTGPLLGFDANPDLYPAQDLAPHHDAIAALLTALSRARPDTPVVALDGLSTVARAEVLALGTGPVAAGGGRTLPDMFGDQAVRTPDAIAVREASGASLTYAELSARARALAHRLTSHGVGRGSVVALAVPRSVDWPVAVLGVVMAGAAYLPLDPAYPRARLEFMVEDARPVRLITTTGLLAGLPHVGLPVTLLDEEPEPGRPSGSVAVACGTDDPAYLIYTSGSTGRPKGVMVTHRGVASLVATQIARLEVGAGSRVLQMASQSFDAAFWETAMALCSGATLVLVDAAQLLPGPGLVDLAAKERITHLTLTPSVLSATPYGAEALAGVRIVLAGEASTPELVRRWAPGRILHDAYGPTETTVCATISRPLTEDIPDSPVPIGSPVDGSRLYVLDGGLRLVPRGVVGELYVSGAGVARGYLGRPALTAGRFVADPFAGDGLRMYRTGDLVRWNADGQLEYVGRADEQVKLRGFRIELGEVEAALGALEGVSAACAVVREDRPGDRRLVAYVVPDHDGRPVEPEETDRALRSTLPDHMVPSAYVRLSALPRTPNGKVDRKALPAPDPSPHLSAAGRAPRNAYEQTLCDLFGELLGLPTITVDDDFFRLGGHSLLATRLIGRVRSVLGVELAVRDVFQHRTVAELAQVAGRAGAARGGVVPVARPETLPLSFAQQRLWFLNRMEGGDATYNVPITVRLDGPLDVAALRAALADVVTRHESLRTRFLDSEGMPRQVVVAAEEAVPELTVVTVDADAVEDAVRRMIGTPFDVSADLPLRVWLVRESGVVHTLVVVVHHIAADGWSLGPLLRDLSVAYGARLVGEAPGRAGLPVQYADYAVWQRELLDGPEGVAEGELRYWREALEGLPEQVALPLDRPRPVVASHAGDLHTVVFGAGVQDGLRALAQDSGTSLFMVLQAAVAVLLSQHGAGTDIPLGTPIAGRTDDALDDVVGFFVNSLVLRTDLSGDPTFAQLLERVRETDLEAYRHQDLPFERLVEDLNPVRTQNQSPLFQVMLALQNHAVASLDLPGLAAEVSQRHNGVSKFDLTFFFTEISAAEGGGLNTAVEFSTEIFDAATVAALTGRLGDLLARIVADPDRPLSALDAIGGAERGRLLDLGRGGPLPVPDRTLLDVFGEQVTRRPDAVAVRDDATTLTYGELDAAAAGLAAALVGQGVTPESGVAVLMDRRAAIVVASLAAVRAGGAYVPLDGRWPGARLTQAMRAADVRALLVDAAHRQHPCVREAADAGLPVLELDCAGHVTDGAPQAVGPLPPVVGSRRLAYVMFTSGSTGEPKAVAVSHADVIALARDGLFDGVSGSVLMHSAYAFDASTYEMWAPLLSGGHVRVAPPGVLEASTLKRLISEEKLTSAFLTTALFNVLAEADPGVFTGLGMVCTGGEAATPGVLQRVAAACPDTALHNVYGPTETTTFATRARVVPGTDDEGGGVPPIGRALDGMAAYVLDNRLRLVPRGVVGELYVSGAGVARGYLGRPVLTAGRFVADPYAGDGGRMYRTGDLVRWNADGQLEYVGRADEQVKLRGFRIELGEIQAALTGREGVRAAYVMVREDRPGDRRLVGYLVMEADGAPDPQDIRSDLAAVLPEYMVPSALVVVPELPLTPNGKVDRRLLPAPDPAAQAVTDGRAPRTPQEETLCQAFGDLLGVPAVTIDDDFFHLGGHSLLATRLVSRLRTVLGVELPVRDVFEHRTPAALARVLHRAGSGRPQPRPYDRPEHIPLSFAQRRLWFLNRFEGANATYNIPLVQRIDGPVDADALQAALGDVVARHESLRTVFPDVDGSPRQDIRPPHETAVELMIRQAPERDAATSRADHGTWLDTGIREAMLSRFDVSADLPLRAWLFRESASAHTLVLVVHHIAADGWSLEPLLRDLASAYHARTTNEVARWADLPVQYADYTLWQRDLLDGPDGVGDAQLAYWREALRDLPEQIALPWDRPRPAVTAHRGGAHMSRTAPALQGALRGLAQRSGTSLFMVLQAAVAVLLSQHGAGTDIPLGTPIAGRTDDALDDVVGFFVNSLVLRTDLSGDPTFAELLERVRETDLEAYRHQDLPFERLVEDLNPVRTQNQSPLFQVMIALQNHRTPALDLPGATVTTVERHHGISKFDLTFYFTEVPAAEGGGLQLAVEYSAELFDATTITALTDRLDHLLTQVAVTPELPLSGYSLVTEHERAGLLAIGRGGPAEVPPLSIPAAFEQVVDRHPDTVAVTGPDGALTYRELDITSAQLAAVLLRAGVETETGAAVLMDRGVPAVVASLAAVRAGGAYVPLDGRWPAPRLTQAVRAAGAKVLLVDAAQRQHPWIREASAAGLPVLELDPRGRLVDGGAENACPLPAVTGGGRLAYVMFTSGSTGEPKAVAVSHADVLALARDGLFDGVSGSVLMHSAYAFDASTFEMWVPLLSGGRVVAAPPGLLDPPSLRRLVHREKLSAAFLTTALFNALAEADPGVFAGLRMVCTGGEAAARGVLQRVAAACPDTAVHHVYGPTETTTFATRARVVPGTDDEGGGVPPIGRSLDGMAAYVLDNRLRLAPRGVVGELYVSGAGVARGYLGRPMLTAGRFVADPYAEDGGRMYRTGDLVRWNADGLLEYVGRADEQVKLRGFRIELGEIQAALTGREGVRAAYVMVREDQPGDRRLVAYVVPETGAAPAEPELRSALSAVLPEYMVPASFVSVPELPLTPNGKVDRRLLPAPDPAAQAVTDGRAPRTPQEETLCQAFGDLLGVPAVTIDDDFFQLGGDSIMSIQVVSRVRGAELHITPQDVFVHRTPERLALVARPVANTPDDEPEEASGSVPLTPIIAWLLERPGPIDGFNQAMTFRTPAGLSEGELTEILQSLLDTHGALRMRLTEEPPADAAEPYARTAPAAAGAADRVTALPAPLAARRPALDVAPPGTVSAAEALTRVDICALDNATAAAVPAEHAEAARRELSVRDGRLLRAVWCDGGPDRDGRLLLVIHHLAVDGVSWRTIGADLATAWSARGTSRPLPPEGTSFRRWARHLTDDALSPRRTGELPYWQSILATPDPLLGTGPLDPARHTAERTRSLTVELPERWTAPLLSSVAAAYRAGVNDVLLGCLALAVVEWRGRRGVSQSSEILLHVEGHGRAELADATVDLARTVGWFTSLYPVRLDPGTVLSTAGGPLPGITLDRAVKMVKEQLRAVPDSGLGYGLLRHLNPATRPVLQAAETVPQIGFNYLGRISGTHTAASSATGEPRGPGTPAQHDARAPHDWQPVLDAPGPVHHDPGAPAAHVLELNAHTKDLAGGPRLTAEWTWVPELLTEESVREVADGWFRALRALVEHVASGPTDSVGGFTPSDVPLVTINQAQLDRLADKWGKK</sequence>
<evidence type="ECO:0000256" key="6">
    <source>
        <dbReference type="ARBA" id="ARBA00023194"/>
    </source>
</evidence>
<gene>
    <name evidence="9" type="ORF">SAMN05216251_11061</name>
</gene>
<dbReference type="InterPro" id="IPR009081">
    <property type="entry name" value="PP-bd_ACP"/>
</dbReference>
<dbReference type="FunFam" id="3.40.50.980:FF:000001">
    <property type="entry name" value="Non-ribosomal peptide synthetase"/>
    <property type="match status" value="1"/>
</dbReference>
<feature type="region of interest" description="Disordered" evidence="7">
    <location>
        <begin position="942"/>
        <end position="968"/>
    </location>
</feature>
<evidence type="ECO:0000313" key="10">
    <source>
        <dbReference type="Proteomes" id="UP000199323"/>
    </source>
</evidence>
<feature type="domain" description="Carrier" evidence="8">
    <location>
        <begin position="968"/>
        <end position="1043"/>
    </location>
</feature>
<dbReference type="Gene3D" id="3.30.559.10">
    <property type="entry name" value="Chloramphenicol acetyltransferase-like domain"/>
    <property type="match status" value="4"/>
</dbReference>
<evidence type="ECO:0000256" key="4">
    <source>
        <dbReference type="ARBA" id="ARBA00022553"/>
    </source>
</evidence>
<evidence type="ECO:0000313" key="9">
    <source>
        <dbReference type="EMBL" id="SFF24271.1"/>
    </source>
</evidence>
<dbReference type="GO" id="GO:0017000">
    <property type="term" value="P:antibiotic biosynthetic process"/>
    <property type="evidence" value="ECO:0007669"/>
    <property type="project" value="UniProtKB-KW"/>
</dbReference>
<dbReference type="Gene3D" id="3.40.50.980">
    <property type="match status" value="6"/>
</dbReference>
<dbReference type="FunFam" id="2.30.38.10:FF:000001">
    <property type="entry name" value="Non-ribosomal peptide synthetase PvdI"/>
    <property type="match status" value="3"/>
</dbReference>
<dbReference type="NCBIfam" id="TIGR01733">
    <property type="entry name" value="AA-adenyl-dom"/>
    <property type="match status" value="3"/>
</dbReference>
<dbReference type="InterPro" id="IPR023213">
    <property type="entry name" value="CAT-like_dom_sf"/>
</dbReference>
<dbReference type="InterPro" id="IPR025110">
    <property type="entry name" value="AMP-bd_C"/>
</dbReference>
<comment type="cofactor">
    <cofactor evidence="1">
        <name>pantetheine 4'-phosphate</name>
        <dbReference type="ChEBI" id="CHEBI:47942"/>
    </cofactor>
</comment>
<dbReference type="Gene3D" id="3.30.559.30">
    <property type="entry name" value="Nonribosomal peptide synthetase, condensation domain"/>
    <property type="match status" value="4"/>
</dbReference>
<dbReference type="RefSeq" id="WP_177246499.1">
    <property type="nucleotide sequence ID" value="NZ_FONG01000010.1"/>
</dbReference>
<dbReference type="Gene3D" id="3.30.300.30">
    <property type="match status" value="3"/>
</dbReference>
<keyword evidence="3" id="KW-0596">Phosphopantetheine</keyword>
<keyword evidence="4" id="KW-0597">Phosphoprotein</keyword>
<feature type="domain" description="Carrier" evidence="8">
    <location>
        <begin position="2030"/>
        <end position="2105"/>
    </location>
</feature>
<comment type="similarity">
    <text evidence="2">Belongs to the ATP-dependent AMP-binding enzyme family.</text>
</comment>
<dbReference type="STRING" id="380248.SAMN05216251_11061"/>
<dbReference type="FunFam" id="3.40.50.12780:FF:000012">
    <property type="entry name" value="Non-ribosomal peptide synthetase"/>
    <property type="match status" value="1"/>
</dbReference>
<dbReference type="InterPro" id="IPR010060">
    <property type="entry name" value="NRPS_synth"/>
</dbReference>